<dbReference type="Proteomes" id="UP000645462">
    <property type="component" value="Unassembled WGS sequence"/>
</dbReference>
<protein>
    <recommendedName>
        <fullName evidence="3">Cytochrome c</fullName>
    </recommendedName>
</protein>
<dbReference type="InterPro" id="IPR036909">
    <property type="entry name" value="Cyt_c-like_dom_sf"/>
</dbReference>
<sequence>MQITAPPATVRISRACPTGARCLHPAECRTAAVVAGGYESDMSGFADVLSDAEIRVVLDYIKTTWPERERSYQLEVSRSK</sequence>
<accession>A0ABQ1KX73</accession>
<dbReference type="EMBL" id="BMFC01000007">
    <property type="protein sequence ID" value="GGC10320.1"/>
    <property type="molecule type" value="Genomic_DNA"/>
</dbReference>
<organism evidence="1 2">
    <name type="scientific">Marivita lacus</name>
    <dbReference type="NCBI Taxonomy" id="1323742"/>
    <lineage>
        <taxon>Bacteria</taxon>
        <taxon>Pseudomonadati</taxon>
        <taxon>Pseudomonadota</taxon>
        <taxon>Alphaproteobacteria</taxon>
        <taxon>Rhodobacterales</taxon>
        <taxon>Roseobacteraceae</taxon>
        <taxon>Marivita</taxon>
    </lineage>
</organism>
<name>A0ABQ1KX73_9RHOB</name>
<evidence type="ECO:0000313" key="1">
    <source>
        <dbReference type="EMBL" id="GGC10320.1"/>
    </source>
</evidence>
<evidence type="ECO:0008006" key="3">
    <source>
        <dbReference type="Google" id="ProtNLM"/>
    </source>
</evidence>
<reference evidence="2" key="1">
    <citation type="journal article" date="2019" name="Int. J. Syst. Evol. Microbiol.">
        <title>The Global Catalogue of Microorganisms (GCM) 10K type strain sequencing project: providing services to taxonomists for standard genome sequencing and annotation.</title>
        <authorList>
            <consortium name="The Broad Institute Genomics Platform"/>
            <consortium name="The Broad Institute Genome Sequencing Center for Infectious Disease"/>
            <person name="Wu L."/>
            <person name="Ma J."/>
        </authorList>
    </citation>
    <scope>NUCLEOTIDE SEQUENCE [LARGE SCALE GENOMIC DNA]</scope>
    <source>
        <strain evidence="2">CGMCC 1.12478</strain>
    </source>
</reference>
<keyword evidence="2" id="KW-1185">Reference proteome</keyword>
<evidence type="ECO:0000313" key="2">
    <source>
        <dbReference type="Proteomes" id="UP000645462"/>
    </source>
</evidence>
<gene>
    <name evidence="1" type="ORF">GCM10011363_28720</name>
</gene>
<dbReference type="RefSeq" id="WP_188482770.1">
    <property type="nucleotide sequence ID" value="NZ_BMFC01000007.1"/>
</dbReference>
<comment type="caution">
    <text evidence="1">The sequence shown here is derived from an EMBL/GenBank/DDBJ whole genome shotgun (WGS) entry which is preliminary data.</text>
</comment>
<dbReference type="SUPFAM" id="SSF46626">
    <property type="entry name" value="Cytochrome c"/>
    <property type="match status" value="1"/>
</dbReference>
<proteinExistence type="predicted"/>